<dbReference type="Pfam" id="PF00005">
    <property type="entry name" value="ABC_tran"/>
    <property type="match status" value="1"/>
</dbReference>
<dbReference type="Pfam" id="PF00664">
    <property type="entry name" value="ABC_membrane"/>
    <property type="match status" value="1"/>
</dbReference>
<dbReference type="GO" id="GO:0005524">
    <property type="term" value="F:ATP binding"/>
    <property type="evidence" value="ECO:0007669"/>
    <property type="project" value="UniProtKB-KW"/>
</dbReference>
<dbReference type="RefSeq" id="WP_128497640.1">
    <property type="nucleotide sequence ID" value="NZ_RZNC01000001.1"/>
</dbReference>
<feature type="transmembrane region" description="Helical" evidence="7">
    <location>
        <begin position="123"/>
        <end position="145"/>
    </location>
</feature>
<dbReference type="InterPro" id="IPR011527">
    <property type="entry name" value="ABC1_TM_dom"/>
</dbReference>
<dbReference type="PANTHER" id="PTHR24221">
    <property type="entry name" value="ATP-BINDING CASSETTE SUB-FAMILY B"/>
    <property type="match status" value="1"/>
</dbReference>
<dbReference type="InterPro" id="IPR039421">
    <property type="entry name" value="Type_1_exporter"/>
</dbReference>
<feature type="transmembrane region" description="Helical" evidence="7">
    <location>
        <begin position="232"/>
        <end position="255"/>
    </location>
</feature>
<accession>A0A3S4E7W1</accession>
<dbReference type="PROSITE" id="PS00211">
    <property type="entry name" value="ABC_TRANSPORTER_1"/>
    <property type="match status" value="1"/>
</dbReference>
<evidence type="ECO:0000256" key="1">
    <source>
        <dbReference type="ARBA" id="ARBA00004651"/>
    </source>
</evidence>
<name>A0A3S4E7W1_9MICO</name>
<feature type="transmembrane region" description="Helical" evidence="7">
    <location>
        <begin position="267"/>
        <end position="290"/>
    </location>
</feature>
<keyword evidence="5 7" id="KW-1133">Transmembrane helix</keyword>
<dbReference type="AlphaFoldDB" id="A0A3S4E7W1"/>
<evidence type="ECO:0000256" key="5">
    <source>
        <dbReference type="ARBA" id="ARBA00022989"/>
    </source>
</evidence>
<comment type="caution">
    <text evidence="10">The sequence shown here is derived from an EMBL/GenBank/DDBJ whole genome shotgun (WGS) entry which is preliminary data.</text>
</comment>
<dbReference type="Gene3D" id="1.20.1560.10">
    <property type="entry name" value="ABC transporter type 1, transmembrane domain"/>
    <property type="match status" value="1"/>
</dbReference>
<dbReference type="PANTHER" id="PTHR24221:SF654">
    <property type="entry name" value="ATP-BINDING CASSETTE SUB-FAMILY B MEMBER 6"/>
    <property type="match status" value="1"/>
</dbReference>
<dbReference type="GO" id="GO:0005886">
    <property type="term" value="C:plasma membrane"/>
    <property type="evidence" value="ECO:0007669"/>
    <property type="project" value="UniProtKB-SubCell"/>
</dbReference>
<gene>
    <name evidence="10" type="ORF">ELQ92_03895</name>
</gene>
<keyword evidence="6 7" id="KW-0472">Membrane</keyword>
<keyword evidence="11" id="KW-1185">Reference proteome</keyword>
<dbReference type="InterPro" id="IPR003593">
    <property type="entry name" value="AAA+_ATPase"/>
</dbReference>
<dbReference type="GO" id="GO:0034040">
    <property type="term" value="F:ATPase-coupled lipid transmembrane transporter activity"/>
    <property type="evidence" value="ECO:0007669"/>
    <property type="project" value="TreeGrafter"/>
</dbReference>
<evidence type="ECO:0000259" key="8">
    <source>
        <dbReference type="PROSITE" id="PS50893"/>
    </source>
</evidence>
<evidence type="ECO:0000256" key="3">
    <source>
        <dbReference type="ARBA" id="ARBA00022741"/>
    </source>
</evidence>
<dbReference type="InterPro" id="IPR027417">
    <property type="entry name" value="P-loop_NTPase"/>
</dbReference>
<dbReference type="PROSITE" id="PS50929">
    <property type="entry name" value="ABC_TM1F"/>
    <property type="match status" value="1"/>
</dbReference>
<comment type="subcellular location">
    <subcellularLocation>
        <location evidence="1">Cell membrane</location>
        <topology evidence="1">Multi-pass membrane protein</topology>
    </subcellularLocation>
</comment>
<organism evidence="10 11">
    <name type="scientific">Labedella populi</name>
    <dbReference type="NCBI Taxonomy" id="2498850"/>
    <lineage>
        <taxon>Bacteria</taxon>
        <taxon>Bacillati</taxon>
        <taxon>Actinomycetota</taxon>
        <taxon>Actinomycetes</taxon>
        <taxon>Micrococcales</taxon>
        <taxon>Microbacteriaceae</taxon>
        <taxon>Labedella</taxon>
    </lineage>
</organism>
<dbReference type="InterPro" id="IPR036640">
    <property type="entry name" value="ABC1_TM_sf"/>
</dbReference>
<dbReference type="OrthoDB" id="9806127at2"/>
<feature type="domain" description="ABC transmembrane type-1" evidence="9">
    <location>
        <begin position="14"/>
        <end position="293"/>
    </location>
</feature>
<dbReference type="GO" id="GO:0140359">
    <property type="term" value="F:ABC-type transporter activity"/>
    <property type="evidence" value="ECO:0007669"/>
    <property type="project" value="InterPro"/>
</dbReference>
<dbReference type="EMBL" id="RZNC01000001">
    <property type="protein sequence ID" value="RWZ68371.1"/>
    <property type="molecule type" value="Genomic_DNA"/>
</dbReference>
<evidence type="ECO:0000256" key="6">
    <source>
        <dbReference type="ARBA" id="ARBA00023136"/>
    </source>
</evidence>
<dbReference type="PROSITE" id="PS50893">
    <property type="entry name" value="ABC_TRANSPORTER_2"/>
    <property type="match status" value="1"/>
</dbReference>
<dbReference type="GO" id="GO:0016887">
    <property type="term" value="F:ATP hydrolysis activity"/>
    <property type="evidence" value="ECO:0007669"/>
    <property type="project" value="InterPro"/>
</dbReference>
<evidence type="ECO:0000256" key="2">
    <source>
        <dbReference type="ARBA" id="ARBA00022692"/>
    </source>
</evidence>
<keyword evidence="2 7" id="KW-0812">Transmembrane</keyword>
<evidence type="ECO:0000256" key="4">
    <source>
        <dbReference type="ARBA" id="ARBA00022840"/>
    </source>
</evidence>
<feature type="transmembrane region" description="Helical" evidence="7">
    <location>
        <begin position="151"/>
        <end position="171"/>
    </location>
</feature>
<keyword evidence="4 10" id="KW-0067">ATP-binding</keyword>
<protein>
    <submittedName>
        <fullName evidence="10">ABC transporter ATP-binding protein</fullName>
    </submittedName>
</protein>
<feature type="transmembrane region" description="Helical" evidence="7">
    <location>
        <begin position="49"/>
        <end position="71"/>
    </location>
</feature>
<sequence>MLAATPRAAAAVPVVLALVSASALAVFFVLVGRVLDAIAAGDALRTPVVSGLIILPLVAVACTLLSSRFSARATSGAERRLRGLVLGHVFGLGVTRRPAAASGRLVSAATTDVEKAAAYRAGFVGPIAGTMAGPVLVIIVIGFTVDVVSALWLAIAIPVIPLVVGGFQRAFRKVSGSYRRSTAMLSGAFLEAVQGLSTLVLHRAEERTGRDLAARGEDNRRQVMRLLAANQLLILVVDAAFSLGTLALAATLAIVRLLDGTLSPGAAVALVLLSTLLTGPADIVGQFFYIGATGRAAERGLSGVLAERPALPTGRTESRERPTSGGVSIELDHVTAGYGDGAPVLRDLSLSIAAGEHVALVGPSGVGKSTVAALLSRHLLPESGAVRVGHLDTRAASGESVRSLIAVVDQQTTLFTGSIADNLRVAKADATTEELHAAVTSAGLAADVERMPLGLDTPVGERGLSLSGGQAQRIAIARALLRDAPVVILDEPTSQVDLASEAAIVDALRTLSRNRTVVTIAHRTSAIRDVDRIIELGAHS</sequence>
<proteinExistence type="predicted"/>
<reference evidence="10 11" key="1">
    <citation type="submission" date="2018-12" db="EMBL/GenBank/DDBJ databases">
        <authorList>
            <person name="Li F."/>
        </authorList>
    </citation>
    <scope>NUCLEOTIDE SEQUENCE [LARGE SCALE GENOMIC DNA]</scope>
    <source>
        <strain evidence="10 11">8H24J-4-2</strain>
    </source>
</reference>
<evidence type="ECO:0000256" key="7">
    <source>
        <dbReference type="SAM" id="Phobius"/>
    </source>
</evidence>
<evidence type="ECO:0000313" key="11">
    <source>
        <dbReference type="Proteomes" id="UP000288603"/>
    </source>
</evidence>
<dbReference type="InterPro" id="IPR003439">
    <property type="entry name" value="ABC_transporter-like_ATP-bd"/>
</dbReference>
<evidence type="ECO:0000313" key="10">
    <source>
        <dbReference type="EMBL" id="RWZ68371.1"/>
    </source>
</evidence>
<dbReference type="InterPro" id="IPR017871">
    <property type="entry name" value="ABC_transporter-like_CS"/>
</dbReference>
<dbReference type="SMART" id="SM00382">
    <property type="entry name" value="AAA"/>
    <property type="match status" value="1"/>
</dbReference>
<feature type="domain" description="ABC transporter" evidence="8">
    <location>
        <begin position="329"/>
        <end position="540"/>
    </location>
</feature>
<dbReference type="Proteomes" id="UP000288603">
    <property type="component" value="Unassembled WGS sequence"/>
</dbReference>
<keyword evidence="3" id="KW-0547">Nucleotide-binding</keyword>
<dbReference type="SUPFAM" id="SSF90123">
    <property type="entry name" value="ABC transporter transmembrane region"/>
    <property type="match status" value="1"/>
</dbReference>
<dbReference type="Gene3D" id="3.40.50.300">
    <property type="entry name" value="P-loop containing nucleotide triphosphate hydrolases"/>
    <property type="match status" value="1"/>
</dbReference>
<dbReference type="SUPFAM" id="SSF52540">
    <property type="entry name" value="P-loop containing nucleoside triphosphate hydrolases"/>
    <property type="match status" value="1"/>
</dbReference>
<evidence type="ECO:0000259" key="9">
    <source>
        <dbReference type="PROSITE" id="PS50929"/>
    </source>
</evidence>